<dbReference type="SUPFAM" id="SSF48056">
    <property type="entry name" value="Di-copper centre-containing domain"/>
    <property type="match status" value="1"/>
</dbReference>
<evidence type="ECO:0000313" key="5">
    <source>
        <dbReference type="EMBL" id="ESO10253.1"/>
    </source>
</evidence>
<reference evidence="5 7" key="2">
    <citation type="journal article" date="2013" name="Nature">
        <title>Insights into bilaterian evolution from three spiralian genomes.</title>
        <authorList>
            <person name="Simakov O."/>
            <person name="Marletaz F."/>
            <person name="Cho S.J."/>
            <person name="Edsinger-Gonzales E."/>
            <person name="Havlak P."/>
            <person name="Hellsten U."/>
            <person name="Kuo D.H."/>
            <person name="Larsson T."/>
            <person name="Lv J."/>
            <person name="Arendt D."/>
            <person name="Savage R."/>
            <person name="Osoegawa K."/>
            <person name="de Jong P."/>
            <person name="Grimwood J."/>
            <person name="Chapman J.A."/>
            <person name="Shapiro H."/>
            <person name="Aerts A."/>
            <person name="Otillar R.P."/>
            <person name="Terry A.Y."/>
            <person name="Boore J.L."/>
            <person name="Grigoriev I.V."/>
            <person name="Lindberg D.R."/>
            <person name="Seaver E.C."/>
            <person name="Weisblat D.A."/>
            <person name="Putnam N.H."/>
            <person name="Rokhsar D.S."/>
        </authorList>
    </citation>
    <scope>NUCLEOTIDE SEQUENCE</scope>
</reference>
<feature type="domain" description="Tyrosinase copper-binding" evidence="3">
    <location>
        <begin position="52"/>
        <end position="69"/>
    </location>
</feature>
<dbReference type="HOGENOM" id="CLU_817052_0_0_1"/>
<dbReference type="Gene3D" id="1.10.1280.10">
    <property type="entry name" value="Di-copper center containing domain from catechol oxidase"/>
    <property type="match status" value="1"/>
</dbReference>
<dbReference type="EMBL" id="AMQM01002906">
    <property type="status" value="NOT_ANNOTATED_CDS"/>
    <property type="molecule type" value="Genomic_DNA"/>
</dbReference>
<dbReference type="KEGG" id="hro:HELRODRAFT_168144"/>
<dbReference type="GeneID" id="20202229"/>
<evidence type="ECO:0000259" key="3">
    <source>
        <dbReference type="PROSITE" id="PS00497"/>
    </source>
</evidence>
<dbReference type="EMBL" id="KB095905">
    <property type="protein sequence ID" value="ESO10253.1"/>
    <property type="molecule type" value="Genomic_DNA"/>
</dbReference>
<dbReference type="EnsemblMetazoa" id="HelroT168144">
    <property type="protein sequence ID" value="HelroP168144"/>
    <property type="gene ID" value="HelroG168144"/>
</dbReference>
<dbReference type="OMA" id="IDGAQDF"/>
<dbReference type="InterPro" id="IPR008922">
    <property type="entry name" value="Di-copper_centre_dom_sf"/>
</dbReference>
<gene>
    <name evidence="6" type="primary">20202229</name>
    <name evidence="5" type="ORF">HELRODRAFT_168144</name>
</gene>
<sequence length="340" mass="39449">MFKRNEYLCVDDSQRMCVHNAMSLMKKKKVGQHNEYDLFVLFHDAEKAPSAHNGPSFIIWHRFYLLMFELAMQRYYKKCMMPYWDNRLLSRSGPNPRESIMFSSDLMGNAFGEVKTGFAAGFSTTESMSCQEISKNLSRAIPTDMEGLFHEDFTDFLKKASDYKQLCIPWDDTFETVHGLVHIFVGELMSYLACSPSDPLFYLHHSFVDYMYEKHFKQDLQIRYPNANISYPNIYEKTELDDEYAGDSIMMPFGILHDDMMGNNYFNPSYEVSPGDVQCWKDDDCCSNKNTEYVWCNRKTNKCAAKIQQGGRVKSGFSANACYCKKPKLPVIKDNLCDCE</sequence>
<dbReference type="GO" id="GO:0004503">
    <property type="term" value="F:tyrosinase activity"/>
    <property type="evidence" value="ECO:0000318"/>
    <property type="project" value="GO_Central"/>
</dbReference>
<evidence type="ECO:0000256" key="1">
    <source>
        <dbReference type="ARBA" id="ARBA00022723"/>
    </source>
</evidence>
<dbReference type="PRINTS" id="PR00092">
    <property type="entry name" value="TYROSINASE"/>
</dbReference>
<evidence type="ECO:0000256" key="2">
    <source>
        <dbReference type="ARBA" id="ARBA00023008"/>
    </source>
</evidence>
<reference evidence="6" key="3">
    <citation type="submission" date="2015-06" db="UniProtKB">
        <authorList>
            <consortium name="EnsemblMetazoa"/>
        </authorList>
    </citation>
    <scope>IDENTIFICATION</scope>
</reference>
<evidence type="ECO:0000313" key="7">
    <source>
        <dbReference type="Proteomes" id="UP000015101"/>
    </source>
</evidence>
<keyword evidence="7" id="KW-1185">Reference proteome</keyword>
<dbReference type="CTD" id="20202229"/>
<dbReference type="OrthoDB" id="6132182at2759"/>
<dbReference type="GO" id="GO:0046872">
    <property type="term" value="F:metal ion binding"/>
    <property type="evidence" value="ECO:0007669"/>
    <property type="project" value="UniProtKB-KW"/>
</dbReference>
<dbReference type="PROSITE" id="PS00498">
    <property type="entry name" value="TYROSINASE_2"/>
    <property type="match status" value="1"/>
</dbReference>
<evidence type="ECO:0000313" key="6">
    <source>
        <dbReference type="EnsemblMetazoa" id="HelroP168144"/>
    </source>
</evidence>
<proteinExistence type="predicted"/>
<dbReference type="Proteomes" id="UP000015101">
    <property type="component" value="Unassembled WGS sequence"/>
</dbReference>
<dbReference type="AlphaFoldDB" id="T1F079"/>
<dbReference type="PANTHER" id="PTHR11474">
    <property type="entry name" value="TYROSINASE FAMILY MEMBER"/>
    <property type="match status" value="1"/>
</dbReference>
<dbReference type="eggNOG" id="ENOG502QRET">
    <property type="taxonomic scope" value="Eukaryota"/>
</dbReference>
<feature type="domain" description="Tyrosinase copper-binding" evidence="4">
    <location>
        <begin position="198"/>
        <end position="209"/>
    </location>
</feature>
<protein>
    <recommendedName>
        <fullName evidence="3 4">Tyrosinase copper-binding domain-containing protein</fullName>
    </recommendedName>
</protein>
<dbReference type="InterPro" id="IPR002227">
    <property type="entry name" value="Tyrosinase_Cu-bd"/>
</dbReference>
<evidence type="ECO:0000259" key="4">
    <source>
        <dbReference type="PROSITE" id="PS00498"/>
    </source>
</evidence>
<dbReference type="RefSeq" id="XP_009012067.1">
    <property type="nucleotide sequence ID" value="XM_009013819.1"/>
</dbReference>
<dbReference type="InParanoid" id="T1F079"/>
<dbReference type="InterPro" id="IPR050316">
    <property type="entry name" value="Tyrosinase/Hemocyanin"/>
</dbReference>
<dbReference type="Pfam" id="PF00264">
    <property type="entry name" value="Tyrosinase"/>
    <property type="match status" value="1"/>
</dbReference>
<dbReference type="PANTHER" id="PTHR11474:SF126">
    <property type="entry name" value="TYROSINASE-LIKE PROTEIN TYR-1-RELATED"/>
    <property type="match status" value="1"/>
</dbReference>
<keyword evidence="2" id="KW-0186">Copper</keyword>
<dbReference type="PROSITE" id="PS00497">
    <property type="entry name" value="TYROSINASE_1"/>
    <property type="match status" value="1"/>
</dbReference>
<keyword evidence="1" id="KW-0479">Metal-binding</keyword>
<organism evidence="6 7">
    <name type="scientific">Helobdella robusta</name>
    <name type="common">Californian leech</name>
    <dbReference type="NCBI Taxonomy" id="6412"/>
    <lineage>
        <taxon>Eukaryota</taxon>
        <taxon>Metazoa</taxon>
        <taxon>Spiralia</taxon>
        <taxon>Lophotrochozoa</taxon>
        <taxon>Annelida</taxon>
        <taxon>Clitellata</taxon>
        <taxon>Hirudinea</taxon>
        <taxon>Rhynchobdellida</taxon>
        <taxon>Glossiphoniidae</taxon>
        <taxon>Helobdella</taxon>
    </lineage>
</organism>
<accession>T1F079</accession>
<name>T1F079_HELRO</name>
<reference evidence="7" key="1">
    <citation type="submission" date="2012-12" db="EMBL/GenBank/DDBJ databases">
        <authorList>
            <person name="Hellsten U."/>
            <person name="Grimwood J."/>
            <person name="Chapman J.A."/>
            <person name="Shapiro H."/>
            <person name="Aerts A."/>
            <person name="Otillar R.P."/>
            <person name="Terry A.Y."/>
            <person name="Boore J.L."/>
            <person name="Simakov O."/>
            <person name="Marletaz F."/>
            <person name="Cho S.-J."/>
            <person name="Edsinger-Gonzales E."/>
            <person name="Havlak P."/>
            <person name="Kuo D.-H."/>
            <person name="Larsson T."/>
            <person name="Lv J."/>
            <person name="Arendt D."/>
            <person name="Savage R."/>
            <person name="Osoegawa K."/>
            <person name="de Jong P."/>
            <person name="Lindberg D.R."/>
            <person name="Seaver E.C."/>
            <person name="Weisblat D.A."/>
            <person name="Putnam N.H."/>
            <person name="Grigoriev I.V."/>
            <person name="Rokhsar D.S."/>
        </authorList>
    </citation>
    <scope>NUCLEOTIDE SEQUENCE</scope>
</reference>